<evidence type="ECO:0008006" key="3">
    <source>
        <dbReference type="Google" id="ProtNLM"/>
    </source>
</evidence>
<dbReference type="EMBL" id="UINC01002374">
    <property type="protein sequence ID" value="SUZ96004.1"/>
    <property type="molecule type" value="Genomic_DNA"/>
</dbReference>
<keyword evidence="1" id="KW-0472">Membrane</keyword>
<feature type="transmembrane region" description="Helical" evidence="1">
    <location>
        <begin position="53"/>
        <end position="72"/>
    </location>
</feature>
<gene>
    <name evidence="2" type="ORF">METZ01_LOCUS48858</name>
</gene>
<proteinExistence type="predicted"/>
<evidence type="ECO:0000256" key="1">
    <source>
        <dbReference type="SAM" id="Phobius"/>
    </source>
</evidence>
<feature type="transmembrane region" description="Helical" evidence="1">
    <location>
        <begin position="84"/>
        <end position="104"/>
    </location>
</feature>
<sequence>MIKLLTAFWNIMLKRSGQETLPDSNFFLGLVFIFYFLTQLVSGIKVSDSIDMFLISFVIDAVFLAVWLKLLVEFFGTQSYFRRSLVALFGTGGIFNIIASPLIIEFSNYMQTTEMVDELQIPVWLTVSFLLVAIWSVIIMAHIFSKVMSKPSYSMLVAIAYIMVNFLIQSLVLGA</sequence>
<organism evidence="2">
    <name type="scientific">marine metagenome</name>
    <dbReference type="NCBI Taxonomy" id="408172"/>
    <lineage>
        <taxon>unclassified sequences</taxon>
        <taxon>metagenomes</taxon>
        <taxon>ecological metagenomes</taxon>
    </lineage>
</organism>
<dbReference type="AlphaFoldDB" id="A0A381RXS3"/>
<feature type="transmembrane region" description="Helical" evidence="1">
    <location>
        <begin position="156"/>
        <end position="174"/>
    </location>
</feature>
<protein>
    <recommendedName>
        <fullName evidence="3">Yip1 domain-containing protein</fullName>
    </recommendedName>
</protein>
<keyword evidence="1" id="KW-0812">Transmembrane</keyword>
<reference evidence="2" key="1">
    <citation type="submission" date="2018-05" db="EMBL/GenBank/DDBJ databases">
        <authorList>
            <person name="Lanie J.A."/>
            <person name="Ng W.-L."/>
            <person name="Kazmierczak K.M."/>
            <person name="Andrzejewski T.M."/>
            <person name="Davidsen T.M."/>
            <person name="Wayne K.J."/>
            <person name="Tettelin H."/>
            <person name="Glass J.I."/>
            <person name="Rusch D."/>
            <person name="Podicherti R."/>
            <person name="Tsui H.-C.T."/>
            <person name="Winkler M.E."/>
        </authorList>
    </citation>
    <scope>NUCLEOTIDE SEQUENCE</scope>
</reference>
<feature type="transmembrane region" description="Helical" evidence="1">
    <location>
        <begin position="124"/>
        <end position="144"/>
    </location>
</feature>
<keyword evidence="1" id="KW-1133">Transmembrane helix</keyword>
<name>A0A381RXS3_9ZZZZ</name>
<accession>A0A381RXS3</accession>
<feature type="transmembrane region" description="Helical" evidence="1">
    <location>
        <begin position="21"/>
        <end position="41"/>
    </location>
</feature>
<evidence type="ECO:0000313" key="2">
    <source>
        <dbReference type="EMBL" id="SUZ96004.1"/>
    </source>
</evidence>